<evidence type="ECO:0000313" key="2">
    <source>
        <dbReference type="EMBL" id="OMO62965.1"/>
    </source>
</evidence>
<accession>A0A1R3GXX8</accession>
<dbReference type="Proteomes" id="UP000187203">
    <property type="component" value="Unassembled WGS sequence"/>
</dbReference>
<dbReference type="AlphaFoldDB" id="A0A1R3GXX8"/>
<organism evidence="2 3">
    <name type="scientific">Corchorus olitorius</name>
    <dbReference type="NCBI Taxonomy" id="93759"/>
    <lineage>
        <taxon>Eukaryota</taxon>
        <taxon>Viridiplantae</taxon>
        <taxon>Streptophyta</taxon>
        <taxon>Embryophyta</taxon>
        <taxon>Tracheophyta</taxon>
        <taxon>Spermatophyta</taxon>
        <taxon>Magnoliopsida</taxon>
        <taxon>eudicotyledons</taxon>
        <taxon>Gunneridae</taxon>
        <taxon>Pentapetalae</taxon>
        <taxon>rosids</taxon>
        <taxon>malvids</taxon>
        <taxon>Malvales</taxon>
        <taxon>Malvaceae</taxon>
        <taxon>Grewioideae</taxon>
        <taxon>Apeibeae</taxon>
        <taxon>Corchorus</taxon>
    </lineage>
</organism>
<evidence type="ECO:0000313" key="3">
    <source>
        <dbReference type="Proteomes" id="UP000187203"/>
    </source>
</evidence>
<proteinExistence type="predicted"/>
<keyword evidence="1" id="KW-1133">Transmembrane helix</keyword>
<comment type="caution">
    <text evidence="2">The sequence shown here is derived from an EMBL/GenBank/DDBJ whole genome shotgun (WGS) entry which is preliminary data.</text>
</comment>
<feature type="transmembrane region" description="Helical" evidence="1">
    <location>
        <begin position="25"/>
        <end position="42"/>
    </location>
</feature>
<keyword evidence="3" id="KW-1185">Reference proteome</keyword>
<keyword evidence="1" id="KW-0812">Transmembrane</keyword>
<gene>
    <name evidence="2" type="ORF">COLO4_32792</name>
</gene>
<evidence type="ECO:0000256" key="1">
    <source>
        <dbReference type="SAM" id="Phobius"/>
    </source>
</evidence>
<reference evidence="3" key="1">
    <citation type="submission" date="2013-09" db="EMBL/GenBank/DDBJ databases">
        <title>Corchorus olitorius genome sequencing.</title>
        <authorList>
            <person name="Alam M."/>
            <person name="Haque M.S."/>
            <person name="Islam M.S."/>
            <person name="Emdad E.M."/>
            <person name="Islam M.M."/>
            <person name="Ahmed B."/>
            <person name="Halim A."/>
            <person name="Hossen Q.M.M."/>
            <person name="Hossain M.Z."/>
            <person name="Ahmed R."/>
            <person name="Khan M.M."/>
            <person name="Islam R."/>
            <person name="Rashid M.M."/>
            <person name="Khan S.A."/>
            <person name="Rahman M.S."/>
            <person name="Alam M."/>
            <person name="Yahiya A.S."/>
            <person name="Khan M.S."/>
            <person name="Azam M.S."/>
            <person name="Haque T."/>
            <person name="Lashkar M.Z.H."/>
            <person name="Akhand A.I."/>
            <person name="Morshed G."/>
            <person name="Roy S."/>
            <person name="Uddin K.S."/>
            <person name="Rabeya T."/>
            <person name="Hossain A.S."/>
            <person name="Chowdhury A."/>
            <person name="Snigdha A.R."/>
            <person name="Mortoza M.S."/>
            <person name="Matin S.A."/>
            <person name="Hoque S.M.E."/>
            <person name="Islam M.K."/>
            <person name="Roy D.K."/>
            <person name="Haider R."/>
            <person name="Moosa M.M."/>
            <person name="Elias S.M."/>
            <person name="Hasan A.M."/>
            <person name="Jahan S."/>
            <person name="Shafiuddin M."/>
            <person name="Mahmood N."/>
            <person name="Shommy N.S."/>
        </authorList>
    </citation>
    <scope>NUCLEOTIDE SEQUENCE [LARGE SCALE GENOMIC DNA]</scope>
    <source>
        <strain evidence="3">cv. O-4</strain>
    </source>
</reference>
<protein>
    <submittedName>
        <fullName evidence="2">Uncharacterized protein</fullName>
    </submittedName>
</protein>
<sequence length="47" mass="5309">MELPLLCPFVNCVLAQVKFPLYFPYFVASVAANVYESVMICLKYNGC</sequence>
<name>A0A1R3GXX8_9ROSI</name>
<keyword evidence="1" id="KW-0472">Membrane</keyword>
<dbReference type="EMBL" id="AWUE01021227">
    <property type="protein sequence ID" value="OMO62965.1"/>
    <property type="molecule type" value="Genomic_DNA"/>
</dbReference>